<sequence length="286" mass="32346">MDIVDAQFHLFMTMDAEAGLCAMDALGIRSVLIDELWGATSARMDPDGSMPGLRLPGGQWRATSPGGQMASLRWPERYGFQLRLYPNDPDLESVMTEIARAPGHRAFRYDSRDAHERDAAAAGDRMDLFRIAQRLGRPISVTGRIPDFEQYFRAFPDLLFLLDHCGVPRSEADFEHILGLARYPNLRLKWSHAPRILHGGAYPFQPARDKLYRAIDAWGRDRIMWGSDFTAIPMVCANFGGEPYSWAEALFYIRDDPHLSAEDKAWLLGRTARQVYDWPATAPQSA</sequence>
<dbReference type="SUPFAM" id="SSF51556">
    <property type="entry name" value="Metallo-dependent hydrolases"/>
    <property type="match status" value="1"/>
</dbReference>
<dbReference type="InterPro" id="IPR006680">
    <property type="entry name" value="Amidohydro-rel"/>
</dbReference>
<protein>
    <submittedName>
        <fullName evidence="2">Amidohydrolase family protein</fullName>
    </submittedName>
</protein>
<dbReference type="InterPro" id="IPR032466">
    <property type="entry name" value="Metal_Hydrolase"/>
</dbReference>
<feature type="domain" description="Amidohydrolase-related" evidence="1">
    <location>
        <begin position="79"/>
        <end position="277"/>
    </location>
</feature>
<keyword evidence="3" id="KW-1185">Reference proteome</keyword>
<evidence type="ECO:0000313" key="3">
    <source>
        <dbReference type="Proteomes" id="UP001595604"/>
    </source>
</evidence>
<dbReference type="Proteomes" id="UP001595604">
    <property type="component" value="Unassembled WGS sequence"/>
</dbReference>
<reference evidence="3" key="1">
    <citation type="journal article" date="2019" name="Int. J. Syst. Evol. Microbiol.">
        <title>The Global Catalogue of Microorganisms (GCM) 10K type strain sequencing project: providing services to taxonomists for standard genome sequencing and annotation.</title>
        <authorList>
            <consortium name="The Broad Institute Genomics Platform"/>
            <consortium name="The Broad Institute Genome Sequencing Center for Infectious Disease"/>
            <person name="Wu L."/>
            <person name="Ma J."/>
        </authorList>
    </citation>
    <scope>NUCLEOTIDE SEQUENCE [LARGE SCALE GENOMIC DNA]</scope>
    <source>
        <strain evidence="3">KCTC 42984</strain>
    </source>
</reference>
<dbReference type="Pfam" id="PF04909">
    <property type="entry name" value="Amidohydro_2"/>
    <property type="match status" value="1"/>
</dbReference>
<gene>
    <name evidence="2" type="ORF">ACFOD9_05545</name>
</gene>
<evidence type="ECO:0000259" key="1">
    <source>
        <dbReference type="Pfam" id="PF04909"/>
    </source>
</evidence>
<dbReference type="EMBL" id="JBHRTQ010000005">
    <property type="protein sequence ID" value="MFC3173711.1"/>
    <property type="molecule type" value="Genomic_DNA"/>
</dbReference>
<accession>A0ABV7IR36</accession>
<comment type="caution">
    <text evidence="2">The sequence shown here is derived from an EMBL/GenBank/DDBJ whole genome shotgun (WGS) entry which is preliminary data.</text>
</comment>
<evidence type="ECO:0000313" key="2">
    <source>
        <dbReference type="EMBL" id="MFC3173711.1"/>
    </source>
</evidence>
<proteinExistence type="predicted"/>
<organism evidence="2 3">
    <name type="scientific">Novosphingobium bradum</name>
    <dbReference type="NCBI Taxonomy" id="1737444"/>
    <lineage>
        <taxon>Bacteria</taxon>
        <taxon>Pseudomonadati</taxon>
        <taxon>Pseudomonadota</taxon>
        <taxon>Alphaproteobacteria</taxon>
        <taxon>Sphingomonadales</taxon>
        <taxon>Sphingomonadaceae</taxon>
        <taxon>Novosphingobium</taxon>
    </lineage>
</organism>
<name>A0ABV7IR36_9SPHN</name>
<dbReference type="Gene3D" id="3.20.20.140">
    <property type="entry name" value="Metal-dependent hydrolases"/>
    <property type="match status" value="1"/>
</dbReference>
<dbReference type="RefSeq" id="WP_379509096.1">
    <property type="nucleotide sequence ID" value="NZ_JBHRTQ010000005.1"/>
</dbReference>